<dbReference type="EMBL" id="KQ965758">
    <property type="protein sequence ID" value="KXS16054.1"/>
    <property type="molecule type" value="Genomic_DNA"/>
</dbReference>
<evidence type="ECO:0000313" key="4">
    <source>
        <dbReference type="EMBL" id="KXS16054.1"/>
    </source>
</evidence>
<dbReference type="Proteomes" id="UP000070544">
    <property type="component" value="Unassembled WGS sequence"/>
</dbReference>
<dbReference type="GO" id="GO:0016787">
    <property type="term" value="F:hydrolase activity"/>
    <property type="evidence" value="ECO:0007669"/>
    <property type="project" value="UniProtKB-KW"/>
</dbReference>
<proteinExistence type="predicted"/>
<protein>
    <recommendedName>
        <fullName evidence="3">Alpha/beta hydrolase fold-3 domain-containing protein</fullName>
    </recommendedName>
</protein>
<dbReference type="PANTHER" id="PTHR48081">
    <property type="entry name" value="AB HYDROLASE SUPERFAMILY PROTEIN C4A8.06C"/>
    <property type="match status" value="1"/>
</dbReference>
<evidence type="ECO:0000313" key="5">
    <source>
        <dbReference type="Proteomes" id="UP000070544"/>
    </source>
</evidence>
<keyword evidence="1" id="KW-0378">Hydrolase</keyword>
<keyword evidence="5" id="KW-1185">Reference proteome</keyword>
<feature type="domain" description="Alpha/beta hydrolase fold-3" evidence="3">
    <location>
        <begin position="112"/>
        <end position="322"/>
    </location>
</feature>
<organism evidence="4 5">
    <name type="scientific">Gonapodya prolifera (strain JEL478)</name>
    <name type="common">Monoblepharis prolifera</name>
    <dbReference type="NCBI Taxonomy" id="1344416"/>
    <lineage>
        <taxon>Eukaryota</taxon>
        <taxon>Fungi</taxon>
        <taxon>Fungi incertae sedis</taxon>
        <taxon>Chytridiomycota</taxon>
        <taxon>Chytridiomycota incertae sedis</taxon>
        <taxon>Monoblepharidomycetes</taxon>
        <taxon>Monoblepharidales</taxon>
        <taxon>Gonapodyaceae</taxon>
        <taxon>Gonapodya</taxon>
    </lineage>
</organism>
<dbReference type="STRING" id="1344416.A0A139AHM3"/>
<dbReference type="PANTHER" id="PTHR48081:SF8">
    <property type="entry name" value="ALPHA_BETA HYDROLASE FOLD-3 DOMAIN-CONTAINING PROTEIN-RELATED"/>
    <property type="match status" value="1"/>
</dbReference>
<dbReference type="AlphaFoldDB" id="A0A139AHM3"/>
<dbReference type="InterPro" id="IPR013094">
    <property type="entry name" value="AB_hydrolase_3"/>
</dbReference>
<dbReference type="Pfam" id="PF07859">
    <property type="entry name" value="Abhydrolase_3"/>
    <property type="match status" value="1"/>
</dbReference>
<accession>A0A139AHM3</accession>
<dbReference type="SUPFAM" id="SSF53474">
    <property type="entry name" value="alpha/beta-Hydrolases"/>
    <property type="match status" value="1"/>
</dbReference>
<feature type="region of interest" description="Disordered" evidence="2">
    <location>
        <begin position="48"/>
        <end position="68"/>
    </location>
</feature>
<evidence type="ECO:0000256" key="2">
    <source>
        <dbReference type="SAM" id="MobiDB-lite"/>
    </source>
</evidence>
<dbReference type="InterPro" id="IPR050300">
    <property type="entry name" value="GDXG_lipolytic_enzyme"/>
</dbReference>
<sequence length="419" mass="46038">MDSPIVRAVFSFVGVFVWIGTDKKYPKTWNLQRLGFSWLVKRLLSQPSPPPVDGKYPPRQKRRAPAPPHDITIEQVLVPRVALPGLDKNPIAEPMEAEWIASAKCNDASPVVLWSHGGAYVVGEKEMARQHVYGLARAGIKTLSIEYRLAPENTYPDALLDAYSGYQYLLKQGVKPERIVIAGESAGGGLTLSLAIYLRDHGVQLPAGITVFSPWVDLTHSTPTMYIAHEFACDILPQLPKEGRAGAHPAAKYTGVDKYAERRMVPTVSPLFDGEKGLPPQLITTGTHDRLLAESIAYALTRQDRGDVVQLEIYENQPHVFQLFDCKPTQTSYARLLEFVTTVTEGKDVQPSATELSDPRSGPVIATSVPFSNIRDRLAKLMERATKDAPWAVERAKSGEGGSGGGWKVYVEAAGVKEK</sequence>
<reference evidence="4 5" key="1">
    <citation type="journal article" date="2015" name="Genome Biol. Evol.">
        <title>Phylogenomic analyses indicate that early fungi evolved digesting cell walls of algal ancestors of land plants.</title>
        <authorList>
            <person name="Chang Y."/>
            <person name="Wang S."/>
            <person name="Sekimoto S."/>
            <person name="Aerts A.L."/>
            <person name="Choi C."/>
            <person name="Clum A."/>
            <person name="LaButti K.M."/>
            <person name="Lindquist E.A."/>
            <person name="Yee Ngan C."/>
            <person name="Ohm R.A."/>
            <person name="Salamov A.A."/>
            <person name="Grigoriev I.V."/>
            <person name="Spatafora J.W."/>
            <person name="Berbee M.L."/>
        </authorList>
    </citation>
    <scope>NUCLEOTIDE SEQUENCE [LARGE SCALE GENOMIC DNA]</scope>
    <source>
        <strain evidence="4 5">JEL478</strain>
    </source>
</reference>
<gene>
    <name evidence="4" type="ORF">M427DRAFT_155070</name>
</gene>
<name>A0A139AHM3_GONPJ</name>
<dbReference type="OrthoDB" id="408631at2759"/>
<evidence type="ECO:0000256" key="1">
    <source>
        <dbReference type="ARBA" id="ARBA00022801"/>
    </source>
</evidence>
<evidence type="ECO:0000259" key="3">
    <source>
        <dbReference type="Pfam" id="PF07859"/>
    </source>
</evidence>
<dbReference type="InterPro" id="IPR029058">
    <property type="entry name" value="AB_hydrolase_fold"/>
</dbReference>
<dbReference type="Gene3D" id="3.40.50.1820">
    <property type="entry name" value="alpha/beta hydrolase"/>
    <property type="match status" value="1"/>
</dbReference>